<dbReference type="AlphaFoldDB" id="A0A1G8EHV5"/>
<feature type="binding site" evidence="12 14">
    <location>
        <position position="342"/>
    </location>
    <ligand>
        <name>ATP</name>
        <dbReference type="ChEBI" id="CHEBI:30616"/>
    </ligand>
</feature>
<dbReference type="PANTHER" id="PTHR11406:SF23">
    <property type="entry name" value="PHOSPHOGLYCERATE KINASE 1, CHLOROPLASTIC-RELATED"/>
    <property type="match status" value="1"/>
</dbReference>
<evidence type="ECO:0000256" key="7">
    <source>
        <dbReference type="ARBA" id="ARBA00022679"/>
    </source>
</evidence>
<evidence type="ECO:0000256" key="13">
    <source>
        <dbReference type="PIRSR" id="PIRSR000724-1"/>
    </source>
</evidence>
<comment type="subunit">
    <text evidence="4 12">Monomer.</text>
</comment>
<evidence type="ECO:0000256" key="4">
    <source>
        <dbReference type="ARBA" id="ARBA00011245"/>
    </source>
</evidence>
<organism evidence="16 17">
    <name type="scientific">Arthrobacter subterraneus</name>
    <dbReference type="NCBI Taxonomy" id="335973"/>
    <lineage>
        <taxon>Bacteria</taxon>
        <taxon>Bacillati</taxon>
        <taxon>Actinomycetota</taxon>
        <taxon>Actinomycetes</taxon>
        <taxon>Micrococcales</taxon>
        <taxon>Micrococcaceae</taxon>
        <taxon>Arthrobacter</taxon>
    </lineage>
</organism>
<keyword evidence="17" id="KW-1185">Reference proteome</keyword>
<keyword evidence="12" id="KW-0963">Cytoplasm</keyword>
<dbReference type="HAMAP" id="MF_00145">
    <property type="entry name" value="Phosphoglyc_kinase"/>
    <property type="match status" value="1"/>
</dbReference>
<feature type="binding site" evidence="12">
    <location>
        <position position="43"/>
    </location>
    <ligand>
        <name>substrate</name>
    </ligand>
</feature>
<dbReference type="InterPro" id="IPR015911">
    <property type="entry name" value="Phosphoglycerate_kinase_CS"/>
</dbReference>
<dbReference type="GO" id="GO:0005524">
    <property type="term" value="F:ATP binding"/>
    <property type="evidence" value="ECO:0007669"/>
    <property type="project" value="UniProtKB-KW"/>
</dbReference>
<evidence type="ECO:0000256" key="14">
    <source>
        <dbReference type="PIRSR" id="PIRSR000724-2"/>
    </source>
</evidence>
<accession>A0A1G8EHV5</accession>
<feature type="binding site" evidence="13">
    <location>
        <position position="43"/>
    </location>
    <ligand>
        <name>(2R)-3-phosphoglycerate</name>
        <dbReference type="ChEBI" id="CHEBI:58272"/>
    </ligand>
</feature>
<dbReference type="OrthoDB" id="9808460at2"/>
<comment type="pathway">
    <text evidence="2 12">Carbohydrate degradation; glycolysis; pyruvate from D-glyceraldehyde 3-phosphate: step 2/5.</text>
</comment>
<evidence type="ECO:0000256" key="8">
    <source>
        <dbReference type="ARBA" id="ARBA00022741"/>
    </source>
</evidence>
<sequence>MSYSSLDELLNEGVRGRRVLVRSDLNVPLEGDLPTLRVTDDGRIRASLPVLRKLTEAGAAVIVMAHLGRPKGAPEEKYSLKPAVDRLSELAGFDVAFAEDVTGDSARERAQALSEGSVLVLENVRFDPRETSKDDAERASFADELVQLTGENGAYVDDAFGAVHRKHASVYDVASRLPAYQGDLVKAEVDVLQRLTTDPERPFVVVLGGSKVSDKLAVIENLLGTADRLLIGGGMVFTFLAAQGHQVGSSLLEEDQLDTVRGYLARAREAGTEFVLPTDIVVAEKFAPDAGHEIRPADAMESGEFGSSGLGLDIGPDSGAAFAREIGQARTVFWNGPMGVFEFDAFAAGTKAVAQALAEATAAGALTVVGGGDSAAAVRGLGFDESSFSHISTGGGASLEYLEGKELPGLTALQR</sequence>
<evidence type="ECO:0000256" key="3">
    <source>
        <dbReference type="ARBA" id="ARBA00008982"/>
    </source>
</evidence>
<dbReference type="EMBL" id="FNDT01000002">
    <property type="protein sequence ID" value="SDH69457.1"/>
    <property type="molecule type" value="Genomic_DNA"/>
</dbReference>
<dbReference type="Pfam" id="PF00162">
    <property type="entry name" value="PGK"/>
    <property type="match status" value="1"/>
</dbReference>
<keyword evidence="10 12" id="KW-0067">ATP-binding</keyword>
<evidence type="ECO:0000256" key="9">
    <source>
        <dbReference type="ARBA" id="ARBA00022777"/>
    </source>
</evidence>
<feature type="binding site" evidence="12">
    <location>
        <position position="165"/>
    </location>
    <ligand>
        <name>substrate</name>
    </ligand>
</feature>
<evidence type="ECO:0000256" key="15">
    <source>
        <dbReference type="RuleBase" id="RU000532"/>
    </source>
</evidence>
<dbReference type="PROSITE" id="PS00111">
    <property type="entry name" value="PGLYCERATE_KINASE"/>
    <property type="match status" value="1"/>
</dbReference>
<evidence type="ECO:0000313" key="16">
    <source>
        <dbReference type="EMBL" id="SDH69457.1"/>
    </source>
</evidence>
<dbReference type="Gene3D" id="3.40.50.1260">
    <property type="entry name" value="Phosphoglycerate kinase, N-terminal domain"/>
    <property type="match status" value="2"/>
</dbReference>
<dbReference type="InterPro" id="IPR001576">
    <property type="entry name" value="Phosphoglycerate_kinase"/>
</dbReference>
<dbReference type="PANTHER" id="PTHR11406">
    <property type="entry name" value="PHOSPHOGLYCERATE KINASE"/>
    <property type="match status" value="1"/>
</dbReference>
<evidence type="ECO:0000256" key="1">
    <source>
        <dbReference type="ARBA" id="ARBA00000642"/>
    </source>
</evidence>
<dbReference type="PRINTS" id="PR00477">
    <property type="entry name" value="PHGLYCKINASE"/>
</dbReference>
<dbReference type="GO" id="GO:0043531">
    <property type="term" value="F:ADP binding"/>
    <property type="evidence" value="ECO:0007669"/>
    <property type="project" value="TreeGrafter"/>
</dbReference>
<feature type="binding site" evidence="12 14">
    <location>
        <position position="215"/>
    </location>
    <ligand>
        <name>ATP</name>
        <dbReference type="ChEBI" id="CHEBI:30616"/>
    </ligand>
</feature>
<dbReference type="STRING" id="335973.SAMN04488693_102124"/>
<feature type="binding site" evidence="12 14">
    <location>
        <begin position="371"/>
        <end position="374"/>
    </location>
    <ligand>
        <name>ATP</name>
        <dbReference type="ChEBI" id="CHEBI:30616"/>
    </ligand>
</feature>
<dbReference type="SUPFAM" id="SSF53748">
    <property type="entry name" value="Phosphoglycerate kinase"/>
    <property type="match status" value="1"/>
</dbReference>
<dbReference type="PIRSF" id="PIRSF000724">
    <property type="entry name" value="Pgk"/>
    <property type="match status" value="1"/>
</dbReference>
<keyword evidence="11 12" id="KW-0324">Glycolysis</keyword>
<feature type="binding site" evidence="12 13">
    <location>
        <begin position="24"/>
        <end position="26"/>
    </location>
    <ligand>
        <name>substrate</name>
    </ligand>
</feature>
<evidence type="ECO:0000256" key="5">
    <source>
        <dbReference type="ARBA" id="ARBA00013061"/>
    </source>
</evidence>
<proteinExistence type="inferred from homology"/>
<keyword evidence="7 12" id="KW-0808">Transferase</keyword>
<dbReference type="UniPathway" id="UPA00109">
    <property type="reaction ID" value="UER00185"/>
</dbReference>
<protein>
    <recommendedName>
        <fullName evidence="6 12">Phosphoglycerate kinase</fullName>
        <ecNumber evidence="5 12">2.7.2.3</ecNumber>
    </recommendedName>
</protein>
<evidence type="ECO:0000256" key="11">
    <source>
        <dbReference type="ARBA" id="ARBA00023152"/>
    </source>
</evidence>
<evidence type="ECO:0000256" key="12">
    <source>
        <dbReference type="HAMAP-Rule" id="MF_00145"/>
    </source>
</evidence>
<feature type="binding site" evidence="13">
    <location>
        <position position="125"/>
    </location>
    <ligand>
        <name>(2R)-3-phosphoglycerate</name>
        <dbReference type="ChEBI" id="CHEBI:58272"/>
    </ligand>
</feature>
<reference evidence="16 17" key="1">
    <citation type="submission" date="2016-10" db="EMBL/GenBank/DDBJ databases">
        <authorList>
            <person name="de Groot N.N."/>
        </authorList>
    </citation>
    <scope>NUCLEOTIDE SEQUENCE [LARGE SCALE GENOMIC DNA]</scope>
    <source>
        <strain evidence="16 17">NP_1H</strain>
    </source>
</reference>
<comment type="catalytic activity">
    <reaction evidence="1 12 15">
        <text>(2R)-3-phosphoglycerate + ATP = (2R)-3-phospho-glyceroyl phosphate + ADP</text>
        <dbReference type="Rhea" id="RHEA:14801"/>
        <dbReference type="ChEBI" id="CHEBI:30616"/>
        <dbReference type="ChEBI" id="CHEBI:57604"/>
        <dbReference type="ChEBI" id="CHEBI:58272"/>
        <dbReference type="ChEBI" id="CHEBI:456216"/>
        <dbReference type="EC" id="2.7.2.3"/>
    </reaction>
</comment>
<comment type="similarity">
    <text evidence="3 12 15">Belongs to the phosphoglycerate kinase family.</text>
</comment>
<feature type="binding site" evidence="12 13">
    <location>
        <begin position="66"/>
        <end position="69"/>
    </location>
    <ligand>
        <name>substrate</name>
    </ligand>
</feature>
<feature type="binding site" evidence="13">
    <location>
        <position position="165"/>
    </location>
    <ligand>
        <name>(2R)-3-phosphoglycerate</name>
        <dbReference type="ChEBI" id="CHEBI:58272"/>
    </ligand>
</feature>
<dbReference type="InterPro" id="IPR015824">
    <property type="entry name" value="Phosphoglycerate_kinase_N"/>
</dbReference>
<dbReference type="InterPro" id="IPR036043">
    <property type="entry name" value="Phosphoglycerate_kinase_sf"/>
</dbReference>
<dbReference type="FunFam" id="3.40.50.1260:FF:000006">
    <property type="entry name" value="Phosphoglycerate kinase"/>
    <property type="match status" value="1"/>
</dbReference>
<feature type="binding site" evidence="12">
    <location>
        <position position="311"/>
    </location>
    <ligand>
        <name>ATP</name>
        <dbReference type="ChEBI" id="CHEBI:30616"/>
    </ligand>
</feature>
<feature type="binding site" evidence="12">
    <location>
        <position position="125"/>
    </location>
    <ligand>
        <name>substrate</name>
    </ligand>
</feature>
<dbReference type="Proteomes" id="UP000199258">
    <property type="component" value="Unassembled WGS sequence"/>
</dbReference>
<name>A0A1G8EHV5_9MICC</name>
<dbReference type="FunFam" id="3.40.50.1260:FF:000003">
    <property type="entry name" value="Phosphoglycerate kinase"/>
    <property type="match status" value="1"/>
</dbReference>
<evidence type="ECO:0000256" key="2">
    <source>
        <dbReference type="ARBA" id="ARBA00004838"/>
    </source>
</evidence>
<dbReference type="GO" id="GO:0006096">
    <property type="term" value="P:glycolytic process"/>
    <property type="evidence" value="ECO:0007669"/>
    <property type="project" value="UniProtKB-UniRule"/>
</dbReference>
<comment type="subcellular location">
    <subcellularLocation>
        <location evidence="12">Cytoplasm</location>
    </subcellularLocation>
</comment>
<dbReference type="GO" id="GO:0004618">
    <property type="term" value="F:phosphoglycerate kinase activity"/>
    <property type="evidence" value="ECO:0007669"/>
    <property type="project" value="UniProtKB-UniRule"/>
</dbReference>
<keyword evidence="8 12" id="KW-0547">Nucleotide-binding</keyword>
<dbReference type="EC" id="2.7.2.3" evidence="5 12"/>
<evidence type="ECO:0000256" key="10">
    <source>
        <dbReference type="ARBA" id="ARBA00022840"/>
    </source>
</evidence>
<evidence type="ECO:0000256" key="6">
    <source>
        <dbReference type="ARBA" id="ARBA00016471"/>
    </source>
</evidence>
<evidence type="ECO:0000313" key="17">
    <source>
        <dbReference type="Proteomes" id="UP000199258"/>
    </source>
</evidence>
<keyword evidence="9 12" id="KW-0418">Kinase</keyword>
<dbReference type="RefSeq" id="WP_090584595.1">
    <property type="nucleotide sequence ID" value="NZ_FNDT01000002.1"/>
</dbReference>
<dbReference type="GO" id="GO:0005829">
    <property type="term" value="C:cytosol"/>
    <property type="evidence" value="ECO:0007669"/>
    <property type="project" value="TreeGrafter"/>
</dbReference>
<gene>
    <name evidence="12" type="primary">pgk</name>
    <name evidence="16" type="ORF">SAMN04488693_102124</name>
</gene>
<dbReference type="GO" id="GO:0006094">
    <property type="term" value="P:gluconeogenesis"/>
    <property type="evidence" value="ECO:0007669"/>
    <property type="project" value="TreeGrafter"/>
</dbReference>